<dbReference type="InterPro" id="IPR011659">
    <property type="entry name" value="WD40"/>
</dbReference>
<dbReference type="eggNOG" id="KOG2100">
    <property type="taxonomic scope" value="Eukaryota"/>
</dbReference>
<sequence>MRHMLVRTLGASTSPHIVVKWLRHPRTAALASAPGREPPPGRLNCTSPSRGLPTARRASPTTAAAASSSAPVANAASTMPTERLPGEWESPITSELITSATKRLGAPSFAPNGDLFWLEGRPAEKGRQVLVRRPHGGAAAADLTPGPDSGLNVRTRVQEYGGGNYTLTDSAAYFSNFGDQRLYVQQLAAGGPPQPVTAEGSKLRFADGEVDGGRGRLVCVVEDHSGGGEAVTTVGAVDLASGAVTTLVSDADFYACPRLSPDGSRLAWVEWTHPNMPWDDTQLWVADVAPDGTLAGHRKVAGEEGESVVLPQWGPDGSLYFVSDAPEGWWNLHVLGTDGKVAAVLLMAAEFAAPMWQFGQRPFHVLSSGRILAVYNDPKKAGSTLALIDPASKAVQELDSPFTSYGTPTLAVHEVAVVAGSALQPPAVVLLEAANLEELAASKPEDWQVVDPGYLSEPSAVEFATEGGLTAFMNYYPPRNKDFAPPPGALPPLLVKIHGGPTSQASTAFTLSLQYWTSRGFAVADINYGGSTGYGRAYRARLRGAWGVVDVDDCCAAARHLAEQGKVDPQRLCIDGGSAGGYTTLACLAFRDVFSAGASHYGVADMGLLAQDTHKFESRYLDGLVGPYPEAKAVYDARSPINALDGFTRPVAFFQGLEDKIVPPNQAQVMYDALKARGIRTALVMFEGEQHGFRQAPNIRRALDGELFFYGAALGFSPPMPPDFQPIDIANAAPGQ</sequence>
<evidence type="ECO:0000256" key="1">
    <source>
        <dbReference type="SAM" id="MobiDB-lite"/>
    </source>
</evidence>
<dbReference type="RefSeq" id="XP_005852322.1">
    <property type="nucleotide sequence ID" value="XM_005852260.1"/>
</dbReference>
<dbReference type="InterPro" id="IPR029058">
    <property type="entry name" value="AB_hydrolase_fold"/>
</dbReference>
<dbReference type="AlphaFoldDB" id="E1ZTT0"/>
<gene>
    <name evidence="3" type="ORF">CHLNCDRAFT_33357</name>
</gene>
<dbReference type="InterPro" id="IPR011042">
    <property type="entry name" value="6-blade_b-propeller_TolB-like"/>
</dbReference>
<dbReference type="Pfam" id="PF07676">
    <property type="entry name" value="PD40"/>
    <property type="match status" value="1"/>
</dbReference>
<dbReference type="SUPFAM" id="SSF53474">
    <property type="entry name" value="alpha/beta-Hydrolases"/>
    <property type="match status" value="1"/>
</dbReference>
<evidence type="ECO:0000259" key="2">
    <source>
        <dbReference type="Pfam" id="PF00326"/>
    </source>
</evidence>
<dbReference type="Pfam" id="PF00326">
    <property type="entry name" value="Peptidase_S9"/>
    <property type="match status" value="1"/>
</dbReference>
<dbReference type="OMA" id="GYTTLCA"/>
<dbReference type="ESTHER" id="chlva-e1ztt0">
    <property type="family name" value="PMH_Peptidase_S9"/>
</dbReference>
<evidence type="ECO:0000313" key="4">
    <source>
        <dbReference type="Proteomes" id="UP000008141"/>
    </source>
</evidence>
<evidence type="ECO:0000313" key="3">
    <source>
        <dbReference type="EMBL" id="EFN50785.1"/>
    </source>
</evidence>
<feature type="domain" description="Peptidase S9 prolyl oligopeptidase catalytic" evidence="2">
    <location>
        <begin position="509"/>
        <end position="715"/>
    </location>
</feature>
<feature type="compositionally biased region" description="Low complexity" evidence="1">
    <location>
        <begin position="53"/>
        <end position="78"/>
    </location>
</feature>
<dbReference type="OrthoDB" id="416344at2759"/>
<keyword evidence="4" id="KW-1185">Reference proteome</keyword>
<dbReference type="Proteomes" id="UP000008141">
    <property type="component" value="Unassembled WGS sequence"/>
</dbReference>
<dbReference type="InParanoid" id="E1ZTT0"/>
<dbReference type="GeneID" id="17350196"/>
<name>E1ZTT0_CHLVA</name>
<dbReference type="InterPro" id="IPR001375">
    <property type="entry name" value="Peptidase_S9_cat"/>
</dbReference>
<feature type="region of interest" description="Disordered" evidence="1">
    <location>
        <begin position="31"/>
        <end position="86"/>
    </location>
</feature>
<dbReference type="GO" id="GO:0006508">
    <property type="term" value="P:proteolysis"/>
    <property type="evidence" value="ECO:0007669"/>
    <property type="project" value="InterPro"/>
</dbReference>
<proteinExistence type="predicted"/>
<dbReference type="Gene3D" id="3.40.50.1820">
    <property type="entry name" value="alpha/beta hydrolase"/>
    <property type="match status" value="1"/>
</dbReference>
<dbReference type="FunCoup" id="E1ZTT0">
    <property type="interactions" value="915"/>
</dbReference>
<dbReference type="InterPro" id="IPR050585">
    <property type="entry name" value="Xaa-Pro_dipeptidyl-ppase/CocE"/>
</dbReference>
<dbReference type="GO" id="GO:0008236">
    <property type="term" value="F:serine-type peptidase activity"/>
    <property type="evidence" value="ECO:0007669"/>
    <property type="project" value="InterPro"/>
</dbReference>
<dbReference type="EMBL" id="GL433874">
    <property type="protein sequence ID" value="EFN50785.1"/>
    <property type="molecule type" value="Genomic_DNA"/>
</dbReference>
<dbReference type="KEGG" id="cvr:CHLNCDRAFT_33357"/>
<accession>E1ZTT0</accession>
<dbReference type="MEROPS" id="S09.074"/>
<protein>
    <recommendedName>
        <fullName evidence="2">Peptidase S9 prolyl oligopeptidase catalytic domain-containing protein</fullName>
    </recommendedName>
</protein>
<dbReference type="PANTHER" id="PTHR43056">
    <property type="entry name" value="PEPTIDASE S9 PROLYL OLIGOPEPTIDASE"/>
    <property type="match status" value="1"/>
</dbReference>
<dbReference type="SUPFAM" id="SSF82171">
    <property type="entry name" value="DPP6 N-terminal domain-like"/>
    <property type="match status" value="1"/>
</dbReference>
<dbReference type="STRING" id="554065.E1ZTT0"/>
<organism evidence="4">
    <name type="scientific">Chlorella variabilis</name>
    <name type="common">Green alga</name>
    <dbReference type="NCBI Taxonomy" id="554065"/>
    <lineage>
        <taxon>Eukaryota</taxon>
        <taxon>Viridiplantae</taxon>
        <taxon>Chlorophyta</taxon>
        <taxon>core chlorophytes</taxon>
        <taxon>Trebouxiophyceae</taxon>
        <taxon>Chlorellales</taxon>
        <taxon>Chlorellaceae</taxon>
        <taxon>Chlorella clade</taxon>
        <taxon>Chlorella</taxon>
    </lineage>
</organism>
<reference evidence="3 4" key="1">
    <citation type="journal article" date="2010" name="Plant Cell">
        <title>The Chlorella variabilis NC64A genome reveals adaptation to photosymbiosis, coevolution with viruses, and cryptic sex.</title>
        <authorList>
            <person name="Blanc G."/>
            <person name="Duncan G."/>
            <person name="Agarkova I."/>
            <person name="Borodovsky M."/>
            <person name="Gurnon J."/>
            <person name="Kuo A."/>
            <person name="Lindquist E."/>
            <person name="Lucas S."/>
            <person name="Pangilinan J."/>
            <person name="Polle J."/>
            <person name="Salamov A."/>
            <person name="Terry A."/>
            <person name="Yamada T."/>
            <person name="Dunigan D.D."/>
            <person name="Grigoriev I.V."/>
            <person name="Claverie J.M."/>
            <person name="Van Etten J.L."/>
        </authorList>
    </citation>
    <scope>NUCLEOTIDE SEQUENCE [LARGE SCALE GENOMIC DNA]</scope>
    <source>
        <strain evidence="3 4">NC64A</strain>
    </source>
</reference>
<dbReference type="Gene3D" id="2.120.10.30">
    <property type="entry name" value="TolB, C-terminal domain"/>
    <property type="match status" value="1"/>
</dbReference>
<dbReference type="PANTHER" id="PTHR43056:SF5">
    <property type="entry name" value="PEPTIDASE S9 PROLYL OLIGOPEPTIDASE CATALYTIC DOMAIN-CONTAINING PROTEIN"/>
    <property type="match status" value="1"/>
</dbReference>